<dbReference type="InterPro" id="IPR000644">
    <property type="entry name" value="CBS_dom"/>
</dbReference>
<dbReference type="Pfam" id="PF00571">
    <property type="entry name" value="CBS"/>
    <property type="match status" value="1"/>
</dbReference>
<evidence type="ECO:0000256" key="9">
    <source>
        <dbReference type="SAM" id="MobiDB-lite"/>
    </source>
</evidence>
<sequence>MILLFLYLAIAILVSFLCSILEAVLLSITPSYIEALKEEGRHALQVRLSALKENIDKPLAAILSFNTIAHTVGAAGVGAQAAEVFGNQYLGVVSAVLTLLILVFSEIIPKTLGATYWRSLGGFTAKTLNVLIWLMYPLVLLSKGITYLISGNKEKVSISRAEVSAMADIGHKEGVFYEMESKMLKNMIRFRNIVVEDIMTPRTVMVMAQEGKTIADLYQEPEFKKFSRIPTYSKNRDDITGFVHKNDVLTEMAEDNHQMNLSNIKRDIIVVNKEMRLPFILDKLVESKEHIALATDKFGSISGLVTMEDVMETVLGMEIMDEYDSVEDMQAYARKKWRSRAVRVGIISYEENEGNAEDNADTNNIARYGITGGQPPLADDQKDKGENKE</sequence>
<evidence type="ECO:0000256" key="7">
    <source>
        <dbReference type="PROSITE-ProRule" id="PRU00703"/>
    </source>
</evidence>
<keyword evidence="6 8" id="KW-0472">Membrane</keyword>
<dbReference type="PANTHER" id="PTHR22777">
    <property type="entry name" value="HEMOLYSIN-RELATED"/>
    <property type="match status" value="1"/>
</dbReference>
<keyword evidence="4 8" id="KW-1133">Transmembrane helix</keyword>
<feature type="compositionally biased region" description="Basic and acidic residues" evidence="9">
    <location>
        <begin position="379"/>
        <end position="389"/>
    </location>
</feature>
<feature type="domain" description="CNNM transmembrane" evidence="12">
    <location>
        <begin position="1"/>
        <end position="180"/>
    </location>
</feature>
<keyword evidence="2 8" id="KW-0812">Transmembrane</keyword>
<feature type="transmembrane region" description="Helical" evidence="10">
    <location>
        <begin position="128"/>
        <end position="150"/>
    </location>
</feature>
<reference evidence="13 14" key="1">
    <citation type="submission" date="2019-02" db="EMBL/GenBank/DDBJ databases">
        <authorList>
            <person name="Goldberg S.R."/>
            <person name="Haltli B.A."/>
            <person name="Correa H."/>
            <person name="Russell K.G."/>
        </authorList>
    </citation>
    <scope>NUCLEOTIDE SEQUENCE [LARGE SCALE GENOMIC DNA]</scope>
    <source>
        <strain evidence="13 14">JCM 16186</strain>
    </source>
</reference>
<keyword evidence="3" id="KW-0677">Repeat</keyword>
<evidence type="ECO:0000259" key="12">
    <source>
        <dbReference type="PROSITE" id="PS51846"/>
    </source>
</evidence>
<comment type="caution">
    <text evidence="13">The sequence shown here is derived from an EMBL/GenBank/DDBJ whole genome shotgun (WGS) entry which is preliminary data.</text>
</comment>
<dbReference type="PANTHER" id="PTHR22777:SF4">
    <property type="entry name" value="UPF0053 PROTEIN SLL1254"/>
    <property type="match status" value="1"/>
</dbReference>
<keyword evidence="14" id="KW-1185">Reference proteome</keyword>
<evidence type="ECO:0000259" key="11">
    <source>
        <dbReference type="PROSITE" id="PS51371"/>
    </source>
</evidence>
<feature type="domain" description="CBS" evidence="11">
    <location>
        <begin position="264"/>
        <end position="322"/>
    </location>
</feature>
<feature type="transmembrane region" description="Helical" evidence="10">
    <location>
        <begin position="89"/>
        <end position="108"/>
    </location>
</feature>
<dbReference type="RefSeq" id="WP_155170577.1">
    <property type="nucleotide sequence ID" value="NZ_BAAAFL010000012.1"/>
</dbReference>
<dbReference type="InterPro" id="IPR044751">
    <property type="entry name" value="Ion_transp-like_CBS"/>
</dbReference>
<evidence type="ECO:0000256" key="1">
    <source>
        <dbReference type="ARBA" id="ARBA00004141"/>
    </source>
</evidence>
<dbReference type="InterPro" id="IPR046342">
    <property type="entry name" value="CBS_dom_sf"/>
</dbReference>
<dbReference type="PROSITE" id="PS51371">
    <property type="entry name" value="CBS"/>
    <property type="match status" value="1"/>
</dbReference>
<organism evidence="13 14">
    <name type="scientific">Fulvivirga kasyanovii</name>
    <dbReference type="NCBI Taxonomy" id="396812"/>
    <lineage>
        <taxon>Bacteria</taxon>
        <taxon>Pseudomonadati</taxon>
        <taxon>Bacteroidota</taxon>
        <taxon>Cytophagia</taxon>
        <taxon>Cytophagales</taxon>
        <taxon>Fulvivirgaceae</taxon>
        <taxon>Fulvivirga</taxon>
    </lineage>
</organism>
<dbReference type="Gene3D" id="3.10.580.10">
    <property type="entry name" value="CBS-domain"/>
    <property type="match status" value="1"/>
</dbReference>
<evidence type="ECO:0000313" key="14">
    <source>
        <dbReference type="Proteomes" id="UP000798808"/>
    </source>
</evidence>
<accession>A0ABW9RKS1</accession>
<evidence type="ECO:0000256" key="5">
    <source>
        <dbReference type="ARBA" id="ARBA00023122"/>
    </source>
</evidence>
<evidence type="ECO:0000256" key="6">
    <source>
        <dbReference type="ARBA" id="ARBA00023136"/>
    </source>
</evidence>
<dbReference type="EMBL" id="SMLW01000426">
    <property type="protein sequence ID" value="MTI24535.1"/>
    <property type="molecule type" value="Genomic_DNA"/>
</dbReference>
<feature type="region of interest" description="Disordered" evidence="9">
    <location>
        <begin position="354"/>
        <end position="389"/>
    </location>
</feature>
<dbReference type="InterPro" id="IPR002550">
    <property type="entry name" value="CNNM"/>
</dbReference>
<dbReference type="Pfam" id="PF01595">
    <property type="entry name" value="CNNM"/>
    <property type="match status" value="1"/>
</dbReference>
<dbReference type="CDD" id="cd04590">
    <property type="entry name" value="CBS_pair_CorC_HlyC_assoc"/>
    <property type="match status" value="1"/>
</dbReference>
<proteinExistence type="predicted"/>
<evidence type="ECO:0000256" key="8">
    <source>
        <dbReference type="PROSITE-ProRule" id="PRU01193"/>
    </source>
</evidence>
<evidence type="ECO:0000256" key="2">
    <source>
        <dbReference type="ARBA" id="ARBA00022692"/>
    </source>
</evidence>
<evidence type="ECO:0000256" key="4">
    <source>
        <dbReference type="ARBA" id="ARBA00022989"/>
    </source>
</evidence>
<name>A0ABW9RKS1_9BACT</name>
<dbReference type="Proteomes" id="UP000798808">
    <property type="component" value="Unassembled WGS sequence"/>
</dbReference>
<comment type="subcellular location">
    <subcellularLocation>
        <location evidence="1">Membrane</location>
        <topology evidence="1">Multi-pass membrane protein</topology>
    </subcellularLocation>
</comment>
<protein>
    <submittedName>
        <fullName evidence="13">HlyC/CorC family transporter</fullName>
    </submittedName>
</protein>
<evidence type="ECO:0000256" key="10">
    <source>
        <dbReference type="SAM" id="Phobius"/>
    </source>
</evidence>
<gene>
    <name evidence="13" type="ORF">E1163_06200</name>
</gene>
<dbReference type="SUPFAM" id="SSF54631">
    <property type="entry name" value="CBS-domain pair"/>
    <property type="match status" value="1"/>
</dbReference>
<keyword evidence="5 7" id="KW-0129">CBS domain</keyword>
<evidence type="ECO:0000313" key="13">
    <source>
        <dbReference type="EMBL" id="MTI24535.1"/>
    </source>
</evidence>
<evidence type="ECO:0000256" key="3">
    <source>
        <dbReference type="ARBA" id="ARBA00022737"/>
    </source>
</evidence>
<dbReference type="PROSITE" id="PS51846">
    <property type="entry name" value="CNNM"/>
    <property type="match status" value="1"/>
</dbReference>